<dbReference type="STRING" id="1817760.A2151_07460"/>
<evidence type="ECO:0000256" key="1">
    <source>
        <dbReference type="ARBA" id="ARBA00007734"/>
    </source>
</evidence>
<dbReference type="Proteomes" id="UP000178885">
    <property type="component" value="Unassembled WGS sequence"/>
</dbReference>
<dbReference type="InterPro" id="IPR018392">
    <property type="entry name" value="LysM"/>
</dbReference>
<dbReference type="InterPro" id="IPR036779">
    <property type="entry name" value="LysM_dom_sf"/>
</dbReference>
<proteinExistence type="inferred from homology"/>
<dbReference type="PANTHER" id="PTHR33734">
    <property type="entry name" value="LYSM DOMAIN-CONTAINING GPI-ANCHORED PROTEIN 2"/>
    <property type="match status" value="1"/>
</dbReference>
<dbReference type="PANTHER" id="PTHR33734:SF22">
    <property type="entry name" value="MEMBRANE-BOUND LYTIC MUREIN TRANSGLYCOSYLASE D"/>
    <property type="match status" value="1"/>
</dbReference>
<dbReference type="Pfam" id="PF01476">
    <property type="entry name" value="LysM"/>
    <property type="match status" value="2"/>
</dbReference>
<dbReference type="SUPFAM" id="SSF53955">
    <property type="entry name" value="Lysozyme-like"/>
    <property type="match status" value="1"/>
</dbReference>
<dbReference type="PROSITE" id="PS51782">
    <property type="entry name" value="LYSM"/>
    <property type="match status" value="2"/>
</dbReference>
<sequence>MAAPGADGGAAISRDPNLPRAQTDTASAEAARSAEADGPGAATGLPQNYPDLWSRLRAGFALSPLEGSVVEQNEQWFANNPEFMQAMMERARLYLYYIVEEVEKRGLPTEIALLPAIESAYKPYAYSRARASGLWQFMAPTGRLYGLKMNWWVDGRRDVEAATQAALDYLQKLHNEFNGDWHLALAAYNAGEGKVGRMMELNRRKGLPTSYTHLKLKRETRNYVPRLQAMANIVANPQKYGVQLADIQNKPYFTRVETGSQIDLGIVAKLTDMPLDDLQKINPGLNRWATDPEGPHTLLVPVEKKDALVAGLNNLPAEERVQWRGHEVKRGDTMHDVARRYGVTPETVRSANGVKGNILQVGQNLMIPLSTRALMPVIAGNPNRAVTRVAANGVQPVVHRVRAGETLWSIARRYGVLVSQIVHWNLLETSDVLQLGQRLKIWTGGGPSAAIGSPNG</sequence>
<dbReference type="GO" id="GO:0008933">
    <property type="term" value="F:peptidoglycan lytic transglycosylase activity"/>
    <property type="evidence" value="ECO:0007669"/>
    <property type="project" value="InterPro"/>
</dbReference>
<gene>
    <name evidence="4" type="ORF">A2151_07460</name>
</gene>
<dbReference type="AlphaFoldDB" id="A0A1F6TMM9"/>
<dbReference type="Pfam" id="PF01464">
    <property type="entry name" value="SLT"/>
    <property type="match status" value="1"/>
</dbReference>
<dbReference type="GO" id="GO:0016020">
    <property type="term" value="C:membrane"/>
    <property type="evidence" value="ECO:0007669"/>
    <property type="project" value="InterPro"/>
</dbReference>
<dbReference type="CDD" id="cd00118">
    <property type="entry name" value="LysM"/>
    <property type="match status" value="2"/>
</dbReference>
<protein>
    <recommendedName>
        <fullName evidence="3">LysM domain-containing protein</fullName>
    </recommendedName>
</protein>
<dbReference type="PROSITE" id="PS00922">
    <property type="entry name" value="TRANSGLYCOSYLASE"/>
    <property type="match status" value="1"/>
</dbReference>
<dbReference type="EMBL" id="MFSU01000085">
    <property type="protein sequence ID" value="OGI46345.1"/>
    <property type="molecule type" value="Genomic_DNA"/>
</dbReference>
<feature type="domain" description="LysM" evidence="3">
    <location>
        <begin position="324"/>
        <end position="367"/>
    </location>
</feature>
<comment type="similarity">
    <text evidence="1">Belongs to the transglycosylase Slt family.</text>
</comment>
<evidence type="ECO:0000313" key="4">
    <source>
        <dbReference type="EMBL" id="OGI46345.1"/>
    </source>
</evidence>
<dbReference type="Gene3D" id="1.10.530.10">
    <property type="match status" value="1"/>
</dbReference>
<dbReference type="Gene3D" id="3.10.350.10">
    <property type="entry name" value="LysM domain"/>
    <property type="match status" value="2"/>
</dbReference>
<evidence type="ECO:0000259" key="3">
    <source>
        <dbReference type="PROSITE" id="PS51782"/>
    </source>
</evidence>
<comment type="caution">
    <text evidence="4">The sequence shown here is derived from an EMBL/GenBank/DDBJ whole genome shotgun (WGS) entry which is preliminary data.</text>
</comment>
<reference evidence="4 5" key="1">
    <citation type="journal article" date="2016" name="Nat. Commun.">
        <title>Thousands of microbial genomes shed light on interconnected biogeochemical processes in an aquifer system.</title>
        <authorList>
            <person name="Anantharaman K."/>
            <person name="Brown C.T."/>
            <person name="Hug L.A."/>
            <person name="Sharon I."/>
            <person name="Castelle C.J."/>
            <person name="Probst A.J."/>
            <person name="Thomas B.C."/>
            <person name="Singh A."/>
            <person name="Wilkins M.J."/>
            <person name="Karaoz U."/>
            <person name="Brodie E.L."/>
            <person name="Williams K.H."/>
            <person name="Hubbard S.S."/>
            <person name="Banfield J.F."/>
        </authorList>
    </citation>
    <scope>NUCLEOTIDE SEQUENCE [LARGE SCALE GENOMIC DNA]</scope>
</reference>
<dbReference type="GO" id="GO:0000270">
    <property type="term" value="P:peptidoglycan metabolic process"/>
    <property type="evidence" value="ECO:0007669"/>
    <property type="project" value="InterPro"/>
</dbReference>
<accession>A0A1F6TMM9</accession>
<dbReference type="SUPFAM" id="SSF54106">
    <property type="entry name" value="LysM domain"/>
    <property type="match status" value="2"/>
</dbReference>
<dbReference type="InterPro" id="IPR008258">
    <property type="entry name" value="Transglycosylase_SLT_dom_1"/>
</dbReference>
<evidence type="ECO:0000313" key="5">
    <source>
        <dbReference type="Proteomes" id="UP000178885"/>
    </source>
</evidence>
<name>A0A1F6TMM9_9PROT</name>
<dbReference type="InterPro" id="IPR000189">
    <property type="entry name" value="Transglyc_AS"/>
</dbReference>
<feature type="region of interest" description="Disordered" evidence="2">
    <location>
        <begin position="1"/>
        <end position="44"/>
    </location>
</feature>
<organism evidence="4 5">
    <name type="scientific">Candidatus Muproteobacteria bacterium RBG_16_65_34</name>
    <dbReference type="NCBI Taxonomy" id="1817760"/>
    <lineage>
        <taxon>Bacteria</taxon>
        <taxon>Pseudomonadati</taxon>
        <taxon>Pseudomonadota</taxon>
        <taxon>Candidatus Muproteobacteria</taxon>
    </lineage>
</organism>
<dbReference type="CDD" id="cd16894">
    <property type="entry name" value="MltD-like"/>
    <property type="match status" value="1"/>
</dbReference>
<dbReference type="SMART" id="SM00257">
    <property type="entry name" value="LysM"/>
    <property type="match status" value="2"/>
</dbReference>
<dbReference type="InterPro" id="IPR023346">
    <property type="entry name" value="Lysozyme-like_dom_sf"/>
</dbReference>
<evidence type="ECO:0000256" key="2">
    <source>
        <dbReference type="SAM" id="MobiDB-lite"/>
    </source>
</evidence>
<feature type="domain" description="LysM" evidence="3">
    <location>
        <begin position="397"/>
        <end position="441"/>
    </location>
</feature>